<dbReference type="Gene3D" id="3.80.10.10">
    <property type="entry name" value="Ribonuclease Inhibitor"/>
    <property type="match status" value="1"/>
</dbReference>
<protein>
    <submittedName>
        <fullName evidence="1">Uncharacterized protein</fullName>
    </submittedName>
</protein>
<keyword evidence="2" id="KW-1185">Reference proteome</keyword>
<dbReference type="EnsemblMetazoa" id="XM_029490790.1">
    <property type="protein sequence ID" value="XP_029346650.1"/>
    <property type="gene ID" value="LOC100159429"/>
</dbReference>
<evidence type="ECO:0000313" key="1">
    <source>
        <dbReference type="EnsemblMetazoa" id="XP_029346650.1"/>
    </source>
</evidence>
<dbReference type="Proteomes" id="UP000007819">
    <property type="component" value="Chromosome X"/>
</dbReference>
<dbReference type="InterPro" id="IPR032675">
    <property type="entry name" value="LRR_dom_sf"/>
</dbReference>
<dbReference type="OrthoDB" id="16120at2759"/>
<sequence length="641" mass="72829">MGQLTGNEFAESGLPHWYHSHSRDHNIISISRIRQSVFYLKLLGGKFSDRTVKRKMPCRYQPGSLLSLSEDRVVSDLVQTCYQMHELARRNGYTSPSQTFAFARHRIRPFWAEAVPARVRRQLLTKCMAVLADAIREGHSVSAAADNVPLYLLGVMLDGDVRELRVQLCCYYGCSHQTALLKLLAQEARGLESLELVRPTLLRLDTQLFQSVLLSMSNLKRLVLKNIACDKILKTIGQSCSQLEILDISHSSQVTDNGIKHLLLQIEIKDKTNNFNKRNIHSTTKISWWHVIKTLSKKIKIKTGRRNKINDFSFLLEYCQKSTKLCSTLNTLNIANTSVTSNGILIALQNIPNLETLGEYCHIGKALELLDKSTIPSTKLQLTMANACRTTSSRLQVLCNTCTKLNRLTITEPLHSPLMLSQLPKTLTIINLQNVPTEHAWLDGLYTFLLGPQSQILRELFLKFRRDEVSLTIDLSIFLPQLANLETLSIDGVESSLYSSSSNITLRKLEKIQLSKVDHPNTLQRLIECTPELKVLHVYTCLGLNSLNFIELLNSKDTIPAKQVSKSLNCLYINDLPHGNINTVKYIIDLCPEINKIGNISNWDISQEEIKELNMWKHQNNFKLELHANSHWFCSECFPIL</sequence>
<dbReference type="SUPFAM" id="SSF52047">
    <property type="entry name" value="RNI-like"/>
    <property type="match status" value="1"/>
</dbReference>
<reference evidence="1" key="2">
    <citation type="submission" date="2022-06" db="UniProtKB">
        <authorList>
            <consortium name="EnsemblMetazoa"/>
        </authorList>
    </citation>
    <scope>IDENTIFICATION</scope>
</reference>
<accession>A0A8R2JUQ9</accession>
<reference evidence="2" key="1">
    <citation type="submission" date="2010-06" db="EMBL/GenBank/DDBJ databases">
        <authorList>
            <person name="Jiang H."/>
            <person name="Abraham K."/>
            <person name="Ali S."/>
            <person name="Alsbrooks S.L."/>
            <person name="Anim B.N."/>
            <person name="Anosike U.S."/>
            <person name="Attaway T."/>
            <person name="Bandaranaike D.P."/>
            <person name="Battles P.K."/>
            <person name="Bell S.N."/>
            <person name="Bell A.V."/>
            <person name="Beltran B."/>
            <person name="Bickham C."/>
            <person name="Bustamante Y."/>
            <person name="Caleb T."/>
            <person name="Canada A."/>
            <person name="Cardenas V."/>
            <person name="Carter K."/>
            <person name="Chacko J."/>
            <person name="Chandrabose M.N."/>
            <person name="Chavez D."/>
            <person name="Chavez A."/>
            <person name="Chen L."/>
            <person name="Chu H.-S."/>
            <person name="Claassen K.J."/>
            <person name="Cockrell R."/>
            <person name="Collins M."/>
            <person name="Cooper J.A."/>
            <person name="Cree A."/>
            <person name="Curry S.M."/>
            <person name="Da Y."/>
            <person name="Dao M.D."/>
            <person name="Das B."/>
            <person name="Davila M.-L."/>
            <person name="Davy-Carroll L."/>
            <person name="Denson S."/>
            <person name="Dinh H."/>
            <person name="Ebong V.E."/>
            <person name="Edwards J.R."/>
            <person name="Egan A."/>
            <person name="El-Daye J."/>
            <person name="Escobedo L."/>
            <person name="Fernandez S."/>
            <person name="Fernando P.R."/>
            <person name="Flagg N."/>
            <person name="Forbes L.D."/>
            <person name="Fowler R.G."/>
            <person name="Fu Q."/>
            <person name="Gabisi R.A."/>
            <person name="Ganer J."/>
            <person name="Garbino Pronczuk A."/>
            <person name="Garcia R.M."/>
            <person name="Garner T."/>
            <person name="Garrett T.E."/>
            <person name="Gonzalez D.A."/>
            <person name="Hamid H."/>
            <person name="Hawkins E.S."/>
            <person name="Hirani K."/>
            <person name="Hogues M.E."/>
            <person name="Hollins B."/>
            <person name="Hsiao C.-H."/>
            <person name="Jabil R."/>
            <person name="James M.L."/>
            <person name="Jhangiani S.N."/>
            <person name="Johnson B."/>
            <person name="Johnson Q."/>
            <person name="Joshi V."/>
            <person name="Kalu J.B."/>
            <person name="Kam C."/>
            <person name="Kashfia A."/>
            <person name="Keebler J."/>
            <person name="Kisamo H."/>
            <person name="Kovar C.L."/>
            <person name="Lago L.A."/>
            <person name="Lai C.-Y."/>
            <person name="Laidlaw J."/>
            <person name="Lara F."/>
            <person name="Le T.-K."/>
            <person name="Lee S.L."/>
            <person name="Legall F.H."/>
            <person name="Lemon S.J."/>
            <person name="Lewis L.R."/>
            <person name="Li B."/>
            <person name="Liu Y."/>
            <person name="Liu Y.-S."/>
            <person name="Lopez J."/>
            <person name="Lozado R.J."/>
            <person name="Lu J."/>
            <person name="Madu R.C."/>
            <person name="Maheshwari M."/>
            <person name="Maheshwari R."/>
            <person name="Malloy K."/>
            <person name="Martinez E."/>
            <person name="Mathew T."/>
            <person name="Mercado I.C."/>
            <person name="Mercado C."/>
            <person name="Meyer B."/>
            <person name="Montgomery K."/>
            <person name="Morgan M.B."/>
            <person name="Munidasa M."/>
            <person name="Nazareth L.V."/>
            <person name="Nelson J."/>
            <person name="Ng B.M."/>
            <person name="Nguyen N.B."/>
            <person name="Nguyen P.Q."/>
            <person name="Nguyen T."/>
            <person name="Obregon M."/>
            <person name="Okwuonu G.O."/>
            <person name="Onwere C.G."/>
            <person name="Orozco G."/>
            <person name="Parra A."/>
            <person name="Patel S."/>
            <person name="Patil S."/>
            <person name="Perez A."/>
            <person name="Perez Y."/>
            <person name="Pham C."/>
            <person name="Primus E.L."/>
            <person name="Pu L.-L."/>
            <person name="Puazo M."/>
            <person name="Qin X."/>
            <person name="Quiroz J.B."/>
            <person name="Reese J."/>
            <person name="Richards S."/>
            <person name="Rives C.M."/>
            <person name="Robberts R."/>
            <person name="Ruiz S.J."/>
            <person name="Ruiz M.J."/>
            <person name="Santibanez J."/>
            <person name="Schneider B.W."/>
            <person name="Sisson I."/>
            <person name="Smith M."/>
            <person name="Sodergren E."/>
            <person name="Song X.-Z."/>
            <person name="Song B.B."/>
            <person name="Summersgill H."/>
            <person name="Thelus R."/>
            <person name="Thornton R.D."/>
            <person name="Trejos Z.Y."/>
            <person name="Usmani K."/>
            <person name="Vattathil S."/>
            <person name="Villasana D."/>
            <person name="Walker D.L."/>
            <person name="Wang S."/>
            <person name="Wang K."/>
            <person name="White C.S."/>
            <person name="Williams A.C."/>
            <person name="Williamson J."/>
            <person name="Wilson K."/>
            <person name="Woghiren I.O."/>
            <person name="Woodworth J.R."/>
            <person name="Worley K.C."/>
            <person name="Wright R.A."/>
            <person name="Wu W."/>
            <person name="Young L."/>
            <person name="Zhang L."/>
            <person name="Zhang J."/>
            <person name="Zhu Y."/>
            <person name="Muzny D.M."/>
            <person name="Weinstock G."/>
            <person name="Gibbs R.A."/>
        </authorList>
    </citation>
    <scope>NUCLEOTIDE SEQUENCE [LARGE SCALE GENOMIC DNA]</scope>
    <source>
        <strain evidence="2">LSR1</strain>
    </source>
</reference>
<evidence type="ECO:0000313" key="2">
    <source>
        <dbReference type="Proteomes" id="UP000007819"/>
    </source>
</evidence>
<dbReference type="AlphaFoldDB" id="A0A8R2JUQ9"/>
<name>A0A8R2JUQ9_ACYPI</name>
<proteinExistence type="predicted"/>
<organism evidence="1 2">
    <name type="scientific">Acyrthosiphon pisum</name>
    <name type="common">Pea aphid</name>
    <dbReference type="NCBI Taxonomy" id="7029"/>
    <lineage>
        <taxon>Eukaryota</taxon>
        <taxon>Metazoa</taxon>
        <taxon>Ecdysozoa</taxon>
        <taxon>Arthropoda</taxon>
        <taxon>Hexapoda</taxon>
        <taxon>Insecta</taxon>
        <taxon>Pterygota</taxon>
        <taxon>Neoptera</taxon>
        <taxon>Paraneoptera</taxon>
        <taxon>Hemiptera</taxon>
        <taxon>Sternorrhyncha</taxon>
        <taxon>Aphidomorpha</taxon>
        <taxon>Aphidoidea</taxon>
        <taxon>Aphididae</taxon>
        <taxon>Macrosiphini</taxon>
        <taxon>Acyrthosiphon</taxon>
    </lineage>
</organism>